<accession>A0A840U2S2</accession>
<reference evidence="1 2" key="1">
    <citation type="submission" date="2020-08" db="EMBL/GenBank/DDBJ databases">
        <title>Genomic Encyclopedia of Type Strains, Phase IV (KMG-IV): sequencing the most valuable type-strain genomes for metagenomic binning, comparative biology and taxonomic classification.</title>
        <authorList>
            <person name="Goeker M."/>
        </authorList>
    </citation>
    <scope>NUCLEOTIDE SEQUENCE [LARGE SCALE GENOMIC DNA]</scope>
    <source>
        <strain evidence="1 2">DSM 105074</strain>
    </source>
</reference>
<keyword evidence="2" id="KW-1185">Reference proteome</keyword>
<dbReference type="AlphaFoldDB" id="A0A840U2S2"/>
<comment type="caution">
    <text evidence="1">The sequence shown here is derived from an EMBL/GenBank/DDBJ whole genome shotgun (WGS) entry which is preliminary data.</text>
</comment>
<evidence type="ECO:0000313" key="2">
    <source>
        <dbReference type="Proteomes" id="UP000557307"/>
    </source>
</evidence>
<organism evidence="1 2">
    <name type="scientific">Rhabdobacter roseus</name>
    <dbReference type="NCBI Taxonomy" id="1655419"/>
    <lineage>
        <taxon>Bacteria</taxon>
        <taxon>Pseudomonadati</taxon>
        <taxon>Bacteroidota</taxon>
        <taxon>Cytophagia</taxon>
        <taxon>Cytophagales</taxon>
        <taxon>Cytophagaceae</taxon>
        <taxon>Rhabdobacter</taxon>
    </lineage>
</organism>
<protein>
    <recommendedName>
        <fullName evidence="3">Transcriptional regulator</fullName>
    </recommendedName>
</protein>
<dbReference type="RefSeq" id="WP_184177993.1">
    <property type="nucleotide sequence ID" value="NZ_JACHGF010000010.1"/>
</dbReference>
<dbReference type="EMBL" id="JACHGF010000010">
    <property type="protein sequence ID" value="MBB5286648.1"/>
    <property type="molecule type" value="Genomic_DNA"/>
</dbReference>
<gene>
    <name evidence="1" type="ORF">HNQ92_004809</name>
</gene>
<name>A0A840U2S2_9BACT</name>
<dbReference type="Proteomes" id="UP000557307">
    <property type="component" value="Unassembled WGS sequence"/>
</dbReference>
<proteinExistence type="predicted"/>
<evidence type="ECO:0008006" key="3">
    <source>
        <dbReference type="Google" id="ProtNLM"/>
    </source>
</evidence>
<sequence>MKEAEKDPRIGPTHIGLYAVLVGRWANLPAPGPLKVFARDVSSRAKMGCSTYYRLVRELAVGGYLKYEPSYDPKRPSRIYFRSDY</sequence>
<evidence type="ECO:0000313" key="1">
    <source>
        <dbReference type="EMBL" id="MBB5286648.1"/>
    </source>
</evidence>